<dbReference type="Gene3D" id="3.90.79.10">
    <property type="entry name" value="Nucleoside Triphosphate Pyrophosphohydrolase"/>
    <property type="match status" value="1"/>
</dbReference>
<sequence>MNKLVYLFELDSVRKTDKQIYKGQLAMFDELLGNGNIIVMSMNQITDSKAFLCMLESDEHYNIVKKLIKQGYIRISRYGGTRTVSQYIQNAINKNLDKSDDIFIFSAIPVKSNQKLLLKLMQNVLTNTDLSIIQEYIDLGDEDNQKIVELFNEYSIDGTIKENTININKAKEYLEFLYRFLELTIIASMYGDSITPLIKYSEIYIEKSFFTIMEKIVDFNCNKSEYPLWDETIITLREIKNQLIVNAGSEKNNRSVWIKKIKELDGKKKKENLYYAELIVNLCYNYTVELSIYGVSKHYERDDDINIDSFEREFFSRLKYEWNGGEEAVSRFLQEETNEYVQYKGKYPDWKRGMRIISRRKHIKINFNDYKKIPLYEYSYESQRKNEKRKDAGNISKVLITIFINALVLYFLDNKISYLQEYISTFLKSVLTFFAIAVLNDIISKLFNLPNILECIQVVEKSMIDLFAIIFRKTDTYINYDNFNNDHVEEIPNILRQADTKSKALQEYIELWKNRPDMFKEYINMIIIEPNKNGIKEIIKYETIFNKNIGVVYKSDYNMMVVDLIRNIEGKYSTYERLMPTVREGAVVVVPVYKGKFILLNQFRHAIRQKQLAFPRGYGDMDKNGNEIDTENNAIKEIKEELEAEIIDKPQKLGSIIADSGISANKVMVYTVNIAKYKEKFGYEGIENIQLKTEEELIYSIKNGEINDGYTLAAYMLYINKLK</sequence>
<protein>
    <submittedName>
        <fullName evidence="2">NUDIX hydrolase</fullName>
    </submittedName>
</protein>
<evidence type="ECO:0000313" key="3">
    <source>
        <dbReference type="Proteomes" id="UP000623681"/>
    </source>
</evidence>
<dbReference type="Proteomes" id="UP000623681">
    <property type="component" value="Unassembled WGS sequence"/>
</dbReference>
<dbReference type="RefSeq" id="WP_202768150.1">
    <property type="nucleotide sequence ID" value="NZ_JAESWA010000023.1"/>
</dbReference>
<comment type="caution">
    <text evidence="2">The sequence shown here is derived from an EMBL/GenBank/DDBJ whole genome shotgun (WGS) entry which is preliminary data.</text>
</comment>
<dbReference type="EMBL" id="JAESWA010000023">
    <property type="protein sequence ID" value="MBL4932760.1"/>
    <property type="molecule type" value="Genomic_DNA"/>
</dbReference>
<dbReference type="CDD" id="cd03424">
    <property type="entry name" value="NUDIX_ADPRase_Nudt5_UGPPase_Nudt14"/>
    <property type="match status" value="1"/>
</dbReference>
<keyword evidence="1" id="KW-0175">Coiled coil</keyword>
<proteinExistence type="predicted"/>
<evidence type="ECO:0000256" key="1">
    <source>
        <dbReference type="SAM" id="Coils"/>
    </source>
</evidence>
<dbReference type="GO" id="GO:0016787">
    <property type="term" value="F:hydrolase activity"/>
    <property type="evidence" value="ECO:0007669"/>
    <property type="project" value="UniProtKB-KW"/>
</dbReference>
<feature type="coiled-coil region" evidence="1">
    <location>
        <begin position="621"/>
        <end position="648"/>
    </location>
</feature>
<accession>A0A937K5U0</accession>
<keyword evidence="3" id="KW-1185">Reference proteome</keyword>
<dbReference type="AlphaFoldDB" id="A0A937K5U0"/>
<reference evidence="2" key="1">
    <citation type="submission" date="2021-01" db="EMBL/GenBank/DDBJ databases">
        <title>Genome public.</title>
        <authorList>
            <person name="Liu C."/>
            <person name="Sun Q."/>
        </authorList>
    </citation>
    <scope>NUCLEOTIDE SEQUENCE</scope>
    <source>
        <strain evidence="2">YIM B02565</strain>
    </source>
</reference>
<keyword evidence="2" id="KW-0378">Hydrolase</keyword>
<evidence type="ECO:0000313" key="2">
    <source>
        <dbReference type="EMBL" id="MBL4932760.1"/>
    </source>
</evidence>
<dbReference type="InterPro" id="IPR015797">
    <property type="entry name" value="NUDIX_hydrolase-like_dom_sf"/>
</dbReference>
<gene>
    <name evidence="2" type="ORF">JK634_13180</name>
</gene>
<name>A0A937K5U0_9CLOT</name>
<dbReference type="SUPFAM" id="SSF55811">
    <property type="entry name" value="Nudix"/>
    <property type="match status" value="1"/>
</dbReference>
<organism evidence="2 3">
    <name type="scientific">Clostridium paridis</name>
    <dbReference type="NCBI Taxonomy" id="2803863"/>
    <lineage>
        <taxon>Bacteria</taxon>
        <taxon>Bacillati</taxon>
        <taxon>Bacillota</taxon>
        <taxon>Clostridia</taxon>
        <taxon>Eubacteriales</taxon>
        <taxon>Clostridiaceae</taxon>
        <taxon>Clostridium</taxon>
    </lineage>
</organism>